<evidence type="ECO:0000256" key="1">
    <source>
        <dbReference type="SAM" id="Phobius"/>
    </source>
</evidence>
<feature type="transmembrane region" description="Helical" evidence="1">
    <location>
        <begin position="12"/>
        <end position="30"/>
    </location>
</feature>
<sequence length="123" mass="13012">MTNKTCTVWRAILIAGTVIGLAGIVGEMVWTADQGKLNEAEVIAMATSAKTTIEGAVTTALGSIAGQTIKAELEKRGDKTVCNVEILTAKEAIMMVYVDAVSGAVILTEEKMARKKAVQETRL</sequence>
<evidence type="ECO:0000313" key="4">
    <source>
        <dbReference type="Proteomes" id="UP000593737"/>
    </source>
</evidence>
<keyword evidence="1" id="KW-0472">Membrane</keyword>
<reference evidence="3 4" key="1">
    <citation type="journal article" date="2020" name="ISME J.">
        <title>Enrichment and physiological characterization of a novel comammox Nitrospira indicates ammonium inhibition of complete nitrification.</title>
        <authorList>
            <person name="Sakoula D."/>
            <person name="Koch H."/>
            <person name="Frank J."/>
            <person name="Jetten M.S.M."/>
            <person name="van Kessel M.A.H.J."/>
            <person name="Lucker S."/>
        </authorList>
    </citation>
    <scope>NUCLEOTIDE SEQUENCE [LARGE SCALE GENOMIC DNA]</scope>
    <source>
        <strain evidence="3">Comreactor17</strain>
    </source>
</reference>
<dbReference type="Proteomes" id="UP000593737">
    <property type="component" value="Chromosome"/>
</dbReference>
<dbReference type="EMBL" id="CP047423">
    <property type="protein sequence ID" value="QPD05077.1"/>
    <property type="molecule type" value="Genomic_DNA"/>
</dbReference>
<dbReference type="Gene3D" id="3.10.450.40">
    <property type="match status" value="1"/>
</dbReference>
<evidence type="ECO:0000313" key="3">
    <source>
        <dbReference type="EMBL" id="QPD05077.1"/>
    </source>
</evidence>
<keyword evidence="1" id="KW-0812">Transmembrane</keyword>
<dbReference type="AlphaFoldDB" id="A0A7S8FFZ2"/>
<evidence type="ECO:0000259" key="2">
    <source>
        <dbReference type="Pfam" id="PF03413"/>
    </source>
</evidence>
<keyword evidence="1" id="KW-1133">Transmembrane helix</keyword>
<name>A0A7S8FFZ2_9BACT</name>
<dbReference type="InterPro" id="IPR025711">
    <property type="entry name" value="PepSY"/>
</dbReference>
<gene>
    <name evidence="3" type="ORF">Nkreftii_002851</name>
</gene>
<protein>
    <recommendedName>
        <fullName evidence="2">PepSY domain-containing protein</fullName>
    </recommendedName>
</protein>
<dbReference type="Pfam" id="PF03413">
    <property type="entry name" value="PepSY"/>
    <property type="match status" value="1"/>
</dbReference>
<accession>A0A7S8FFZ2</accession>
<proteinExistence type="predicted"/>
<dbReference type="KEGG" id="nkf:Nkreftii_002851"/>
<organism evidence="3 4">
    <name type="scientific">Candidatus Nitrospira kreftii</name>
    <dbReference type="NCBI Taxonomy" id="2652173"/>
    <lineage>
        <taxon>Bacteria</taxon>
        <taxon>Pseudomonadati</taxon>
        <taxon>Nitrospirota</taxon>
        <taxon>Nitrospiria</taxon>
        <taxon>Nitrospirales</taxon>
        <taxon>Nitrospiraceae</taxon>
        <taxon>Nitrospira</taxon>
    </lineage>
</organism>
<feature type="domain" description="PepSY" evidence="2">
    <location>
        <begin position="54"/>
        <end position="107"/>
    </location>
</feature>